<dbReference type="InterPro" id="IPR001387">
    <property type="entry name" value="Cro/C1-type_HTH"/>
</dbReference>
<keyword evidence="3" id="KW-1185">Reference proteome</keyword>
<organism evidence="2 3">
    <name type="scientific">Streptosporangium longisporum</name>
    <dbReference type="NCBI Taxonomy" id="46187"/>
    <lineage>
        <taxon>Bacteria</taxon>
        <taxon>Bacillati</taxon>
        <taxon>Actinomycetota</taxon>
        <taxon>Actinomycetes</taxon>
        <taxon>Streptosporangiales</taxon>
        <taxon>Streptosporangiaceae</taxon>
        <taxon>Streptosporangium</taxon>
    </lineage>
</organism>
<proteinExistence type="predicted"/>
<protein>
    <submittedName>
        <fullName evidence="2">Helix-turn-helix transcriptional regulator</fullName>
    </submittedName>
</protein>
<evidence type="ECO:0000259" key="1">
    <source>
        <dbReference type="PROSITE" id="PS50943"/>
    </source>
</evidence>
<feature type="domain" description="HTH cro/C1-type" evidence="1">
    <location>
        <begin position="18"/>
        <end position="72"/>
    </location>
</feature>
<comment type="caution">
    <text evidence="2">The sequence shown here is derived from an EMBL/GenBank/DDBJ whole genome shotgun (WGS) entry which is preliminary data.</text>
</comment>
<gene>
    <name evidence="2" type="ORF">GCM10017559_56720</name>
</gene>
<dbReference type="PROSITE" id="PS50943">
    <property type="entry name" value="HTH_CROC1"/>
    <property type="match status" value="1"/>
</dbReference>
<evidence type="ECO:0000313" key="3">
    <source>
        <dbReference type="Proteomes" id="UP001499930"/>
    </source>
</evidence>
<dbReference type="Pfam" id="PF13560">
    <property type="entry name" value="HTH_31"/>
    <property type="match status" value="1"/>
</dbReference>
<reference evidence="3" key="1">
    <citation type="journal article" date="2019" name="Int. J. Syst. Evol. Microbiol.">
        <title>The Global Catalogue of Microorganisms (GCM) 10K type strain sequencing project: providing services to taxonomists for standard genome sequencing and annotation.</title>
        <authorList>
            <consortium name="The Broad Institute Genomics Platform"/>
            <consortium name="The Broad Institute Genome Sequencing Center for Infectious Disease"/>
            <person name="Wu L."/>
            <person name="Ma J."/>
        </authorList>
    </citation>
    <scope>NUCLEOTIDE SEQUENCE [LARGE SCALE GENOMIC DNA]</scope>
    <source>
        <strain evidence="3">JCM 3106</strain>
    </source>
</reference>
<dbReference type="InterPro" id="IPR043917">
    <property type="entry name" value="DUF5753"/>
</dbReference>
<accession>A0ABP6KWM5</accession>
<sequence>MVSRRSPTARHRRLVAELNRLRKDSGLTRVEVAERIGSTDTTVWRYETGQTRPRPSDVSALTDVYGVTGEARDFLIQLAVEARRRDWWHRHRQAFKPGFDSYIGLEAEASLVRSYEPLVVPGLMQTEPYARAVVEATSVVQTPSTVEETVAVRISRQRLLHGPGDPIHLVAVLDEAVIRRRIGGGGIMTEQLEHLVHLGGLPNVEIRVLPFSAGAHPAMDGPFCLLSFPEPEDPDLLYLEQAASGLLPDAPEHVSRYASMFESLCAMALDQEASAAFIAQMARRFSTP</sequence>
<name>A0ABP6KWM5_9ACTN</name>
<dbReference type="Gene3D" id="1.10.260.40">
    <property type="entry name" value="lambda repressor-like DNA-binding domains"/>
    <property type="match status" value="1"/>
</dbReference>
<dbReference type="CDD" id="cd00093">
    <property type="entry name" value="HTH_XRE"/>
    <property type="match status" value="1"/>
</dbReference>
<dbReference type="Pfam" id="PF19054">
    <property type="entry name" value="DUF5753"/>
    <property type="match status" value="1"/>
</dbReference>
<dbReference type="SMART" id="SM00530">
    <property type="entry name" value="HTH_XRE"/>
    <property type="match status" value="1"/>
</dbReference>
<dbReference type="EMBL" id="BAAAWD010000015">
    <property type="protein sequence ID" value="GAA3023914.1"/>
    <property type="molecule type" value="Genomic_DNA"/>
</dbReference>
<dbReference type="SUPFAM" id="SSF47413">
    <property type="entry name" value="lambda repressor-like DNA-binding domains"/>
    <property type="match status" value="1"/>
</dbReference>
<dbReference type="InterPro" id="IPR010982">
    <property type="entry name" value="Lambda_DNA-bd_dom_sf"/>
</dbReference>
<dbReference type="RefSeq" id="WP_344900658.1">
    <property type="nucleotide sequence ID" value="NZ_BAAAWD010000015.1"/>
</dbReference>
<dbReference type="Proteomes" id="UP001499930">
    <property type="component" value="Unassembled WGS sequence"/>
</dbReference>
<evidence type="ECO:0000313" key="2">
    <source>
        <dbReference type="EMBL" id="GAA3023914.1"/>
    </source>
</evidence>